<proteinExistence type="predicted"/>
<keyword evidence="2" id="KW-1185">Reference proteome</keyword>
<protein>
    <submittedName>
        <fullName evidence="1">Uncharacterized protein</fullName>
    </submittedName>
</protein>
<evidence type="ECO:0000313" key="2">
    <source>
        <dbReference type="Proteomes" id="UP000887159"/>
    </source>
</evidence>
<sequence length="183" mass="20178">MFHMTNTTVEKLFETNPATAECNMSGCTEDTSLRIAYFSSDRLDGPDRYTRDFKYPHNQKSTSVKSGDRGGYGYQQCLLTILSSPNVSIRNALTGWKIQRRILRTDDGGKPNRLAASRALLVPEAASDATASISTVMQGARASFKHGRPARARSSYFPVSSNCLTIFKISAGVKGPFLLFTFF</sequence>
<organism evidence="1 2">
    <name type="scientific">Trichonephila clavipes</name>
    <name type="common">Golden silk orbweaver</name>
    <name type="synonym">Nephila clavipes</name>
    <dbReference type="NCBI Taxonomy" id="2585209"/>
    <lineage>
        <taxon>Eukaryota</taxon>
        <taxon>Metazoa</taxon>
        <taxon>Ecdysozoa</taxon>
        <taxon>Arthropoda</taxon>
        <taxon>Chelicerata</taxon>
        <taxon>Arachnida</taxon>
        <taxon>Araneae</taxon>
        <taxon>Araneomorphae</taxon>
        <taxon>Entelegynae</taxon>
        <taxon>Araneoidea</taxon>
        <taxon>Nephilidae</taxon>
        <taxon>Trichonephila</taxon>
    </lineage>
</organism>
<comment type="caution">
    <text evidence="1">The sequence shown here is derived from an EMBL/GenBank/DDBJ whole genome shotgun (WGS) entry which is preliminary data.</text>
</comment>
<gene>
    <name evidence="1" type="primary">AVEN_142661_1</name>
    <name evidence="1" type="ORF">TNCV_1112401</name>
</gene>
<reference evidence="1" key="1">
    <citation type="submission" date="2020-08" db="EMBL/GenBank/DDBJ databases">
        <title>Multicomponent nature underlies the extraordinary mechanical properties of spider dragline silk.</title>
        <authorList>
            <person name="Kono N."/>
            <person name="Nakamura H."/>
            <person name="Mori M."/>
            <person name="Yoshida Y."/>
            <person name="Ohtoshi R."/>
            <person name="Malay A.D."/>
            <person name="Moran D.A.P."/>
            <person name="Tomita M."/>
            <person name="Numata K."/>
            <person name="Arakawa K."/>
        </authorList>
    </citation>
    <scope>NUCLEOTIDE SEQUENCE</scope>
</reference>
<accession>A0A8X6V2K9</accession>
<dbReference type="EMBL" id="BMAU01021144">
    <property type="protein sequence ID" value="GFX92313.1"/>
    <property type="molecule type" value="Genomic_DNA"/>
</dbReference>
<evidence type="ECO:0000313" key="1">
    <source>
        <dbReference type="EMBL" id="GFX92313.1"/>
    </source>
</evidence>
<dbReference type="AlphaFoldDB" id="A0A8X6V2K9"/>
<dbReference type="Proteomes" id="UP000887159">
    <property type="component" value="Unassembled WGS sequence"/>
</dbReference>
<name>A0A8X6V2K9_TRICX</name>